<reference evidence="2" key="1">
    <citation type="journal article" date="2018" name="DNA Res.">
        <title>Multiple hybrid de novo genome assembly of finger millet, an orphan allotetraploid crop.</title>
        <authorList>
            <person name="Hatakeyama M."/>
            <person name="Aluri S."/>
            <person name="Balachadran M.T."/>
            <person name="Sivarajan S.R."/>
            <person name="Patrignani A."/>
            <person name="Gruter S."/>
            <person name="Poveda L."/>
            <person name="Shimizu-Inatsugi R."/>
            <person name="Baeten J."/>
            <person name="Francoijs K.J."/>
            <person name="Nataraja K.N."/>
            <person name="Reddy Y.A.N."/>
            <person name="Phadnis S."/>
            <person name="Ravikumar R.L."/>
            <person name="Schlapbach R."/>
            <person name="Sreeman S.M."/>
            <person name="Shimizu K.K."/>
        </authorList>
    </citation>
    <scope>NUCLEOTIDE SEQUENCE</scope>
</reference>
<dbReference type="Proteomes" id="UP001054889">
    <property type="component" value="Unassembled WGS sequence"/>
</dbReference>
<feature type="compositionally biased region" description="Low complexity" evidence="1">
    <location>
        <begin position="138"/>
        <end position="151"/>
    </location>
</feature>
<evidence type="ECO:0000313" key="2">
    <source>
        <dbReference type="EMBL" id="GJM89707.1"/>
    </source>
</evidence>
<comment type="caution">
    <text evidence="2">The sequence shown here is derived from an EMBL/GenBank/DDBJ whole genome shotgun (WGS) entry which is preliminary data.</text>
</comment>
<sequence>MPRSAAAASPAPRHRVACHARVYPPPRSSIPAPTVVLASSAGPVPRRDLEQRHARRRHELGWPRAHELELPIRCYEHEELHRRTACLELEQPCACLRHELGLCCVARRLESACRREEEEYRRTAAMLSSSSTALALVAAPRSSDGSRPRSSNAAWPAQLPCAPSAARPRASVSALRESPRDELCLRSARSASSASSATRRASALRAPPPR</sequence>
<keyword evidence="3" id="KW-1185">Reference proteome</keyword>
<gene>
    <name evidence="2" type="primary">ga05919</name>
    <name evidence="2" type="ORF">PR202_ga05919</name>
</gene>
<evidence type="ECO:0000313" key="3">
    <source>
        <dbReference type="Proteomes" id="UP001054889"/>
    </source>
</evidence>
<reference evidence="2" key="2">
    <citation type="submission" date="2021-12" db="EMBL/GenBank/DDBJ databases">
        <title>Resequencing data analysis of finger millet.</title>
        <authorList>
            <person name="Hatakeyama M."/>
            <person name="Aluri S."/>
            <person name="Balachadran M.T."/>
            <person name="Sivarajan S.R."/>
            <person name="Poveda L."/>
            <person name="Shimizu-Inatsugi R."/>
            <person name="Schlapbach R."/>
            <person name="Sreeman S.M."/>
            <person name="Shimizu K.K."/>
        </authorList>
    </citation>
    <scope>NUCLEOTIDE SEQUENCE</scope>
</reference>
<feature type="region of interest" description="Disordered" evidence="1">
    <location>
        <begin position="138"/>
        <end position="210"/>
    </location>
</feature>
<evidence type="ECO:0000256" key="1">
    <source>
        <dbReference type="SAM" id="MobiDB-lite"/>
    </source>
</evidence>
<proteinExistence type="predicted"/>
<dbReference type="AlphaFoldDB" id="A0AAV5BUV0"/>
<feature type="compositionally biased region" description="Low complexity" evidence="1">
    <location>
        <begin position="186"/>
        <end position="210"/>
    </location>
</feature>
<dbReference type="EMBL" id="BQKI01000002">
    <property type="protein sequence ID" value="GJM89707.1"/>
    <property type="molecule type" value="Genomic_DNA"/>
</dbReference>
<protein>
    <submittedName>
        <fullName evidence="2">Uncharacterized protein</fullName>
    </submittedName>
</protein>
<organism evidence="2 3">
    <name type="scientific">Eleusine coracana subsp. coracana</name>
    <dbReference type="NCBI Taxonomy" id="191504"/>
    <lineage>
        <taxon>Eukaryota</taxon>
        <taxon>Viridiplantae</taxon>
        <taxon>Streptophyta</taxon>
        <taxon>Embryophyta</taxon>
        <taxon>Tracheophyta</taxon>
        <taxon>Spermatophyta</taxon>
        <taxon>Magnoliopsida</taxon>
        <taxon>Liliopsida</taxon>
        <taxon>Poales</taxon>
        <taxon>Poaceae</taxon>
        <taxon>PACMAD clade</taxon>
        <taxon>Chloridoideae</taxon>
        <taxon>Cynodonteae</taxon>
        <taxon>Eleusininae</taxon>
        <taxon>Eleusine</taxon>
    </lineage>
</organism>
<feature type="compositionally biased region" description="Low complexity" evidence="1">
    <location>
        <begin position="160"/>
        <end position="176"/>
    </location>
</feature>
<accession>A0AAV5BUV0</accession>
<name>A0AAV5BUV0_ELECO</name>